<keyword evidence="2" id="KW-1185">Reference proteome</keyword>
<dbReference type="EMBL" id="BGPR01030202">
    <property type="protein sequence ID" value="GBO02583.1"/>
    <property type="molecule type" value="Genomic_DNA"/>
</dbReference>
<dbReference type="Proteomes" id="UP000499080">
    <property type="component" value="Unassembled WGS sequence"/>
</dbReference>
<name>A0A4Y2TPM6_ARAVE</name>
<dbReference type="InterPro" id="IPR012337">
    <property type="entry name" value="RNaseH-like_sf"/>
</dbReference>
<gene>
    <name evidence="1" type="ORF">AVEN_267943_1</name>
</gene>
<dbReference type="InterPro" id="IPR036397">
    <property type="entry name" value="RNaseH_sf"/>
</dbReference>
<dbReference type="AlphaFoldDB" id="A0A4Y2TPM6"/>
<evidence type="ECO:0000313" key="2">
    <source>
        <dbReference type="Proteomes" id="UP000499080"/>
    </source>
</evidence>
<proteinExistence type="predicted"/>
<dbReference type="Gene3D" id="3.30.420.10">
    <property type="entry name" value="Ribonuclease H-like superfamily/Ribonuclease H"/>
    <property type="match status" value="1"/>
</dbReference>
<protein>
    <recommendedName>
        <fullName evidence="3">Integrase catalytic domain-containing protein</fullName>
    </recommendedName>
</protein>
<organism evidence="1 2">
    <name type="scientific">Araneus ventricosus</name>
    <name type="common">Orbweaver spider</name>
    <name type="synonym">Epeira ventricosa</name>
    <dbReference type="NCBI Taxonomy" id="182803"/>
    <lineage>
        <taxon>Eukaryota</taxon>
        <taxon>Metazoa</taxon>
        <taxon>Ecdysozoa</taxon>
        <taxon>Arthropoda</taxon>
        <taxon>Chelicerata</taxon>
        <taxon>Arachnida</taxon>
        <taxon>Araneae</taxon>
        <taxon>Araneomorphae</taxon>
        <taxon>Entelegynae</taxon>
        <taxon>Araneoidea</taxon>
        <taxon>Araneidae</taxon>
        <taxon>Araneus</taxon>
    </lineage>
</organism>
<dbReference type="GO" id="GO:0003676">
    <property type="term" value="F:nucleic acid binding"/>
    <property type="evidence" value="ECO:0007669"/>
    <property type="project" value="InterPro"/>
</dbReference>
<evidence type="ECO:0008006" key="3">
    <source>
        <dbReference type="Google" id="ProtNLM"/>
    </source>
</evidence>
<accession>A0A4Y2TPM6</accession>
<dbReference type="SUPFAM" id="SSF53098">
    <property type="entry name" value="Ribonuclease H-like"/>
    <property type="match status" value="1"/>
</dbReference>
<reference evidence="1 2" key="1">
    <citation type="journal article" date="2019" name="Sci. Rep.">
        <title>Orb-weaving spider Araneus ventricosus genome elucidates the spidroin gene catalogue.</title>
        <authorList>
            <person name="Kono N."/>
            <person name="Nakamura H."/>
            <person name="Ohtoshi R."/>
            <person name="Moran D.A.P."/>
            <person name="Shinohara A."/>
            <person name="Yoshida Y."/>
            <person name="Fujiwara M."/>
            <person name="Mori M."/>
            <person name="Tomita M."/>
            <person name="Arakawa K."/>
        </authorList>
    </citation>
    <scope>NUCLEOTIDE SEQUENCE [LARGE SCALE GENOMIC DNA]</scope>
</reference>
<evidence type="ECO:0000313" key="1">
    <source>
        <dbReference type="EMBL" id="GBO02583.1"/>
    </source>
</evidence>
<comment type="caution">
    <text evidence="1">The sequence shown here is derived from an EMBL/GenBank/DDBJ whole genome shotgun (WGS) entry which is preliminary data.</text>
</comment>
<sequence>MYTVPGNRMVYAMYTMTGPILTKPNLLPSKVRLKSYICVIVSMCTKAVHLDAVSDLSSQALLAALRRFISRRGCPSDIYSDDRKKLNSSCKSI</sequence>